<feature type="region of interest" description="Disordered" evidence="1">
    <location>
        <begin position="1"/>
        <end position="32"/>
    </location>
</feature>
<organism evidence="2 3">
    <name type="scientific">Oedothorax gibbosus</name>
    <dbReference type="NCBI Taxonomy" id="931172"/>
    <lineage>
        <taxon>Eukaryota</taxon>
        <taxon>Metazoa</taxon>
        <taxon>Ecdysozoa</taxon>
        <taxon>Arthropoda</taxon>
        <taxon>Chelicerata</taxon>
        <taxon>Arachnida</taxon>
        <taxon>Araneae</taxon>
        <taxon>Araneomorphae</taxon>
        <taxon>Entelegynae</taxon>
        <taxon>Araneoidea</taxon>
        <taxon>Linyphiidae</taxon>
        <taxon>Erigoninae</taxon>
        <taxon>Oedothorax</taxon>
    </lineage>
</organism>
<accession>A0AAV6UU28</accession>
<evidence type="ECO:0000313" key="3">
    <source>
        <dbReference type="Proteomes" id="UP000827092"/>
    </source>
</evidence>
<evidence type="ECO:0000313" key="2">
    <source>
        <dbReference type="EMBL" id="KAG8187654.1"/>
    </source>
</evidence>
<name>A0AAV6UU28_9ARAC</name>
<dbReference type="Proteomes" id="UP000827092">
    <property type="component" value="Unassembled WGS sequence"/>
</dbReference>
<dbReference type="EMBL" id="JAFNEN010000264">
    <property type="protein sequence ID" value="KAG8187654.1"/>
    <property type="molecule type" value="Genomic_DNA"/>
</dbReference>
<evidence type="ECO:0000256" key="1">
    <source>
        <dbReference type="SAM" id="MobiDB-lite"/>
    </source>
</evidence>
<protein>
    <submittedName>
        <fullName evidence="2">Uncharacterized protein</fullName>
    </submittedName>
</protein>
<dbReference type="AlphaFoldDB" id="A0AAV6UU28"/>
<gene>
    <name evidence="2" type="ORF">JTE90_005506</name>
</gene>
<comment type="caution">
    <text evidence="2">The sequence shown here is derived from an EMBL/GenBank/DDBJ whole genome shotgun (WGS) entry which is preliminary data.</text>
</comment>
<proteinExistence type="predicted"/>
<reference evidence="2 3" key="1">
    <citation type="journal article" date="2022" name="Nat. Ecol. Evol.">
        <title>A masculinizing supergene underlies an exaggerated male reproductive morph in a spider.</title>
        <authorList>
            <person name="Hendrickx F."/>
            <person name="De Corte Z."/>
            <person name="Sonet G."/>
            <person name="Van Belleghem S.M."/>
            <person name="Kostlbacher S."/>
            <person name="Vangestel C."/>
        </authorList>
    </citation>
    <scope>NUCLEOTIDE SEQUENCE [LARGE SCALE GENOMIC DNA]</scope>
    <source>
        <strain evidence="2">W744_W776</strain>
    </source>
</reference>
<keyword evidence="3" id="KW-1185">Reference proteome</keyword>
<sequence length="79" mass="8950">MGNRGAKEHVQERTGDSPKCGKKRTAGFTRRLPAARGARTWVEHPPQRIIGVRMPYLGVKWQLERILPSQGVRTDPEEC</sequence>
<feature type="compositionally biased region" description="Basic and acidic residues" evidence="1">
    <location>
        <begin position="1"/>
        <end position="16"/>
    </location>
</feature>